<organism evidence="1 2">
    <name type="scientific">Blattamonas nauphoetae</name>
    <dbReference type="NCBI Taxonomy" id="2049346"/>
    <lineage>
        <taxon>Eukaryota</taxon>
        <taxon>Metamonada</taxon>
        <taxon>Preaxostyla</taxon>
        <taxon>Oxymonadida</taxon>
        <taxon>Blattamonas</taxon>
    </lineage>
</organism>
<keyword evidence="2" id="KW-1185">Reference proteome</keyword>
<comment type="caution">
    <text evidence="1">The sequence shown here is derived from an EMBL/GenBank/DDBJ whole genome shotgun (WGS) entry which is preliminary data.</text>
</comment>
<dbReference type="EMBL" id="JARBJD010000428">
    <property type="protein sequence ID" value="KAK2942163.1"/>
    <property type="molecule type" value="Genomic_DNA"/>
</dbReference>
<dbReference type="Proteomes" id="UP001281761">
    <property type="component" value="Unassembled WGS sequence"/>
</dbReference>
<evidence type="ECO:0000313" key="1">
    <source>
        <dbReference type="EMBL" id="KAK2942163.1"/>
    </source>
</evidence>
<proteinExistence type="predicted"/>
<sequence length="151" mass="17114">MDARHKWVFQRLSELFHVEPQAIEDYANQEGLNLPITKFFQDPKQKKMLFFCNGEPPNVSFSAQIGEEDQEGVPSQVSQGICAYIIRLGTKQIQTSNFEFDMIAGCFQSNYLNAFVTILKGVMIPALESQEIWGEVFSISSCDIFFTISPS</sequence>
<gene>
    <name evidence="1" type="ORF">BLNAU_22920</name>
</gene>
<evidence type="ECO:0000313" key="2">
    <source>
        <dbReference type="Proteomes" id="UP001281761"/>
    </source>
</evidence>
<reference evidence="1 2" key="1">
    <citation type="journal article" date="2022" name="bioRxiv">
        <title>Genomics of Preaxostyla Flagellates Illuminates Evolutionary Transitions and the Path Towards Mitochondrial Loss.</title>
        <authorList>
            <person name="Novak L.V.F."/>
            <person name="Treitli S.C."/>
            <person name="Pyrih J."/>
            <person name="Halakuc P."/>
            <person name="Pipaliya S.V."/>
            <person name="Vacek V."/>
            <person name="Brzon O."/>
            <person name="Soukal P."/>
            <person name="Eme L."/>
            <person name="Dacks J.B."/>
            <person name="Karnkowska A."/>
            <person name="Elias M."/>
            <person name="Hampl V."/>
        </authorList>
    </citation>
    <scope>NUCLEOTIDE SEQUENCE [LARGE SCALE GENOMIC DNA]</scope>
    <source>
        <strain evidence="1">NAU3</strain>
        <tissue evidence="1">Gut</tissue>
    </source>
</reference>
<name>A0ABQ9WS52_9EUKA</name>
<accession>A0ABQ9WS52</accession>
<protein>
    <submittedName>
        <fullName evidence="1">Uncharacterized protein</fullName>
    </submittedName>
</protein>